<dbReference type="EMBL" id="QGKW02001911">
    <property type="protein sequence ID" value="KAF2568822.1"/>
    <property type="molecule type" value="Genomic_DNA"/>
</dbReference>
<organism evidence="1 2">
    <name type="scientific">Brassica cretica</name>
    <name type="common">Mustard</name>
    <dbReference type="NCBI Taxonomy" id="69181"/>
    <lineage>
        <taxon>Eukaryota</taxon>
        <taxon>Viridiplantae</taxon>
        <taxon>Streptophyta</taxon>
        <taxon>Embryophyta</taxon>
        <taxon>Tracheophyta</taxon>
        <taxon>Spermatophyta</taxon>
        <taxon>Magnoliopsida</taxon>
        <taxon>eudicotyledons</taxon>
        <taxon>Gunneridae</taxon>
        <taxon>Pentapetalae</taxon>
        <taxon>rosids</taxon>
        <taxon>malvids</taxon>
        <taxon>Brassicales</taxon>
        <taxon>Brassicaceae</taxon>
        <taxon>Brassiceae</taxon>
        <taxon>Brassica</taxon>
    </lineage>
</organism>
<dbReference type="Proteomes" id="UP000712281">
    <property type="component" value="Unassembled WGS sequence"/>
</dbReference>
<comment type="caution">
    <text evidence="1">The sequence shown here is derived from an EMBL/GenBank/DDBJ whole genome shotgun (WGS) entry which is preliminary data.</text>
</comment>
<evidence type="ECO:0000313" key="2">
    <source>
        <dbReference type="Proteomes" id="UP000712281"/>
    </source>
</evidence>
<gene>
    <name evidence="1" type="ORF">F2Q68_00024577</name>
</gene>
<sequence>MVSGSRSRSRSKASNRHNTLFTRCSLIYSLGRESVSVNCFTISIDQVYKLPTMAISTETEKLQEKLARLSFPLKNRKVTVGMVRSDRLPLSQLRRASPSLSQAKSSSLFLSRAFFLIVFSA</sequence>
<evidence type="ECO:0000313" key="1">
    <source>
        <dbReference type="EMBL" id="KAF2568822.1"/>
    </source>
</evidence>
<protein>
    <submittedName>
        <fullName evidence="1">Uncharacterized protein</fullName>
    </submittedName>
</protein>
<name>A0A8S9IHV7_BRACR</name>
<reference evidence="1" key="1">
    <citation type="submission" date="2019-12" db="EMBL/GenBank/DDBJ databases">
        <title>Genome sequencing and annotation of Brassica cretica.</title>
        <authorList>
            <person name="Studholme D.J."/>
            <person name="Sarris P.F."/>
        </authorList>
    </citation>
    <scope>NUCLEOTIDE SEQUENCE</scope>
    <source>
        <strain evidence="1">PFS-001/15</strain>
        <tissue evidence="1">Leaf</tissue>
    </source>
</reference>
<dbReference type="AlphaFoldDB" id="A0A8S9IHV7"/>
<accession>A0A8S9IHV7</accession>
<proteinExistence type="predicted"/>